<dbReference type="AlphaFoldDB" id="Q10GU9"/>
<reference evidence="2" key="1">
    <citation type="journal article" date="2005" name="Nature">
        <title>The map-based sequence of the rice genome.</title>
        <authorList>
            <consortium name="International rice genome sequencing project (IRGSP)"/>
            <person name="Matsumoto T."/>
            <person name="Wu J."/>
            <person name="Kanamori H."/>
            <person name="Katayose Y."/>
            <person name="Fujisawa M."/>
            <person name="Namiki N."/>
            <person name="Mizuno H."/>
            <person name="Yamamoto K."/>
            <person name="Antonio B.A."/>
            <person name="Baba T."/>
            <person name="Sakata K."/>
            <person name="Nagamura Y."/>
            <person name="Aoki H."/>
            <person name="Arikawa K."/>
            <person name="Arita K."/>
            <person name="Bito T."/>
            <person name="Chiden Y."/>
            <person name="Fujitsuka N."/>
            <person name="Fukunaka R."/>
            <person name="Hamada M."/>
            <person name="Harada C."/>
            <person name="Hayashi A."/>
            <person name="Hijishita S."/>
            <person name="Honda M."/>
            <person name="Hosokawa S."/>
            <person name="Ichikawa Y."/>
            <person name="Idonuma A."/>
            <person name="Iijima M."/>
            <person name="Ikeda M."/>
            <person name="Ikeno M."/>
            <person name="Ito K."/>
            <person name="Ito S."/>
            <person name="Ito T."/>
            <person name="Ito Y."/>
            <person name="Ito Y."/>
            <person name="Iwabuchi A."/>
            <person name="Kamiya K."/>
            <person name="Karasawa W."/>
            <person name="Kurita K."/>
            <person name="Katagiri S."/>
            <person name="Kikuta A."/>
            <person name="Kobayashi H."/>
            <person name="Kobayashi N."/>
            <person name="Machita K."/>
            <person name="Maehara T."/>
            <person name="Masukawa M."/>
            <person name="Mizubayashi T."/>
            <person name="Mukai Y."/>
            <person name="Nagasaki H."/>
            <person name="Nagata Y."/>
            <person name="Naito S."/>
            <person name="Nakashima M."/>
            <person name="Nakama Y."/>
            <person name="Nakamichi Y."/>
            <person name="Nakamura M."/>
            <person name="Meguro A."/>
            <person name="Negishi M."/>
            <person name="Ohta I."/>
            <person name="Ohta T."/>
            <person name="Okamoto M."/>
            <person name="Ono N."/>
            <person name="Saji S."/>
            <person name="Sakaguchi M."/>
            <person name="Sakai K."/>
            <person name="Shibata M."/>
            <person name="Shimokawa T."/>
            <person name="Song J."/>
            <person name="Takazaki Y."/>
            <person name="Terasawa K."/>
            <person name="Tsugane M."/>
            <person name="Tsuji K."/>
            <person name="Ueda S."/>
            <person name="Waki K."/>
            <person name="Yamagata H."/>
            <person name="Yamamoto M."/>
            <person name="Yamamoto S."/>
            <person name="Yamane H."/>
            <person name="Yoshiki S."/>
            <person name="Yoshihara R."/>
            <person name="Yukawa K."/>
            <person name="Zhong H."/>
            <person name="Yano M."/>
            <person name="Yuan Q."/>
            <person name="Ouyang S."/>
            <person name="Liu J."/>
            <person name="Jones K.M."/>
            <person name="Gansberger K."/>
            <person name="Moffat K."/>
            <person name="Hill J."/>
            <person name="Bera J."/>
            <person name="Fadrosh D."/>
            <person name="Jin S."/>
            <person name="Johri S."/>
            <person name="Kim M."/>
            <person name="Overton L."/>
            <person name="Reardon M."/>
            <person name="Tsitrin T."/>
            <person name="Vuong H."/>
            <person name="Weaver B."/>
            <person name="Ciecko A."/>
            <person name="Tallon L."/>
            <person name="Jackson J."/>
            <person name="Pai G."/>
            <person name="Aken S.V."/>
            <person name="Utterback T."/>
            <person name="Reidmuller S."/>
            <person name="Feldblyum T."/>
            <person name="Hsiao J."/>
            <person name="Zismann V."/>
            <person name="Iobst S."/>
            <person name="de Vazeille A.R."/>
            <person name="Buell C.R."/>
            <person name="Ying K."/>
            <person name="Li Y."/>
            <person name="Lu T."/>
            <person name="Huang Y."/>
            <person name="Zhao Q."/>
            <person name="Feng Q."/>
            <person name="Zhang L."/>
            <person name="Zhu J."/>
            <person name="Weng Q."/>
            <person name="Mu J."/>
            <person name="Lu Y."/>
            <person name="Fan D."/>
            <person name="Liu Y."/>
            <person name="Guan J."/>
            <person name="Zhang Y."/>
            <person name="Yu S."/>
            <person name="Liu X."/>
            <person name="Zhang Y."/>
            <person name="Hong G."/>
            <person name="Han B."/>
            <person name="Choisne N."/>
            <person name="Demange N."/>
            <person name="Orjeda G."/>
            <person name="Samain S."/>
            <person name="Cattolico L."/>
            <person name="Pelletier E."/>
            <person name="Couloux A."/>
            <person name="Segurens B."/>
            <person name="Wincker P."/>
            <person name="D'Hont A."/>
            <person name="Scarpelli C."/>
            <person name="Weissenbach J."/>
            <person name="Salanoubat M."/>
            <person name="Quetier F."/>
            <person name="Yu Y."/>
            <person name="Kim H.R."/>
            <person name="Rambo T."/>
            <person name="Currie J."/>
            <person name="Collura K."/>
            <person name="Luo M."/>
            <person name="Yang T."/>
            <person name="Ammiraju J.S.S."/>
            <person name="Engler F."/>
            <person name="Soderlund C."/>
            <person name="Wing R.A."/>
            <person name="Palmer L.E."/>
            <person name="de la Bastide M."/>
            <person name="Spiegel L."/>
            <person name="Nascimento L."/>
            <person name="Zutavern T."/>
            <person name="O'Shaughnessy A."/>
            <person name="Dike S."/>
            <person name="Dedhia N."/>
            <person name="Preston R."/>
            <person name="Balija V."/>
            <person name="McCombie W.R."/>
            <person name="Chow T."/>
            <person name="Chen H."/>
            <person name="Chung M."/>
            <person name="Chen C."/>
            <person name="Shaw J."/>
            <person name="Wu H."/>
            <person name="Hsiao K."/>
            <person name="Chao Y."/>
            <person name="Chu M."/>
            <person name="Cheng C."/>
            <person name="Hour A."/>
            <person name="Lee P."/>
            <person name="Lin S."/>
            <person name="Lin Y."/>
            <person name="Liou J."/>
            <person name="Liu S."/>
            <person name="Hsing Y."/>
            <person name="Raghuvanshi S."/>
            <person name="Mohanty A."/>
            <person name="Bharti A.K."/>
            <person name="Gaur A."/>
            <person name="Gupta V."/>
            <person name="Kumar D."/>
            <person name="Ravi V."/>
            <person name="Vij S."/>
            <person name="Kapur A."/>
            <person name="Khurana P."/>
            <person name="Khurana P."/>
            <person name="Khurana J.P."/>
            <person name="Tyagi A.K."/>
            <person name="Gaikwad K."/>
            <person name="Singh A."/>
            <person name="Dalal V."/>
            <person name="Srivastava S."/>
            <person name="Dixit A."/>
            <person name="Pal A.K."/>
            <person name="Ghazi I.A."/>
            <person name="Yadav M."/>
            <person name="Pandit A."/>
            <person name="Bhargava A."/>
            <person name="Sureshbabu K."/>
            <person name="Batra K."/>
            <person name="Sharma T.R."/>
            <person name="Mohapatra T."/>
            <person name="Singh N.K."/>
            <person name="Messing J."/>
            <person name="Nelson A.B."/>
            <person name="Fuks G."/>
            <person name="Kavchok S."/>
            <person name="Keizer G."/>
            <person name="Linton E."/>
            <person name="Llaca V."/>
            <person name="Song R."/>
            <person name="Tanyolac B."/>
            <person name="Young S."/>
            <person name="Ho-Il K."/>
            <person name="Hahn J.H."/>
            <person name="Sangsakoo G."/>
            <person name="Vanavichit A."/>
            <person name="de Mattos Luiz.A.T."/>
            <person name="Zimmer P.D."/>
            <person name="Malone G."/>
            <person name="Dellagostin O."/>
            <person name="de Oliveira A.C."/>
            <person name="Bevan M."/>
            <person name="Bancroft I."/>
            <person name="Minx P."/>
            <person name="Cordum H."/>
            <person name="Wilson R."/>
            <person name="Cheng Z."/>
            <person name="Jin W."/>
            <person name="Jiang J."/>
            <person name="Leong S.A."/>
            <person name="Iwama H."/>
            <person name="Gojobori T."/>
            <person name="Itoh T."/>
            <person name="Niimura Y."/>
            <person name="Fujii Y."/>
            <person name="Habara T."/>
            <person name="Sakai H."/>
            <person name="Sato Y."/>
            <person name="Wilson G."/>
            <person name="Kumar K."/>
            <person name="McCouch S."/>
            <person name="Juretic N."/>
            <person name="Hoen D."/>
            <person name="Wright S."/>
            <person name="Bruskiewich R."/>
            <person name="Bureau T."/>
            <person name="Miyao A."/>
            <person name="Hirochika H."/>
            <person name="Nishikawa T."/>
            <person name="Kadowaki K."/>
            <person name="Sugiura M."/>
            <person name="Burr B."/>
            <person name="Sasaki T."/>
        </authorList>
    </citation>
    <scope>NUCLEOTIDE SEQUENCE [LARGE SCALE GENOMIC DNA]</scope>
    <source>
        <strain evidence="2">cv. Nipponbare</strain>
    </source>
</reference>
<dbReference type="EMBL" id="AC136972">
    <property type="protein sequence ID" value="AAR00603.1"/>
    <property type="molecule type" value="Genomic_DNA"/>
</dbReference>
<proteinExistence type="predicted"/>
<accession>Q10GU9</accession>
<evidence type="ECO:0000313" key="2">
    <source>
        <dbReference type="Proteomes" id="UP000000763"/>
    </source>
</evidence>
<reference evidence="2" key="2">
    <citation type="journal article" date="2008" name="Nucleic Acids Res.">
        <title>The rice annotation project database (RAP-DB): 2008 update.</title>
        <authorList>
            <consortium name="The rice annotation project (RAP)"/>
        </authorList>
    </citation>
    <scope>GENOME REANNOTATION</scope>
    <source>
        <strain evidence="2">cv. Nipponbare</strain>
    </source>
</reference>
<dbReference type="Proteomes" id="UP000000763">
    <property type="component" value="Chromosome 3"/>
</dbReference>
<sequence>MTPSLLHVKMLTSLNVTTSINPFKLDIKCKTDPWRLERIHSRISRHMICFLKGTCCIPGHVVRKRCIMWFNLWANCKLSALCSIFGLEEAYSSKEISAWLSLSNASLCCLQYLEDKVINYGGPWWFMQLWINMYTRPSLALSAFPTTYTDDEDVSTRRKETIQYNFSASPPFSLLLFDEFASQEDKCPRGQVVIFRLSSKDRDRNPHGSHHLVVIL</sequence>
<evidence type="ECO:0000313" key="1">
    <source>
        <dbReference type="EMBL" id="AAR00603.1"/>
    </source>
</evidence>
<organism evidence="1 2">
    <name type="scientific">Oryza sativa subsp. japonica</name>
    <name type="common">Rice</name>
    <dbReference type="NCBI Taxonomy" id="39947"/>
    <lineage>
        <taxon>Eukaryota</taxon>
        <taxon>Viridiplantae</taxon>
        <taxon>Streptophyta</taxon>
        <taxon>Embryophyta</taxon>
        <taxon>Tracheophyta</taxon>
        <taxon>Spermatophyta</taxon>
        <taxon>Magnoliopsida</taxon>
        <taxon>Liliopsida</taxon>
        <taxon>Poales</taxon>
        <taxon>Poaceae</taxon>
        <taxon>BOP clade</taxon>
        <taxon>Oryzoideae</taxon>
        <taxon>Oryzeae</taxon>
        <taxon>Oryzinae</taxon>
        <taxon>Oryza</taxon>
        <taxon>Oryza sativa</taxon>
    </lineage>
</organism>
<name>Q10GU9_ORYSJ</name>
<gene>
    <name evidence="1" type="primary">OSJNBb0007E22.30</name>
</gene>
<protein>
    <submittedName>
        <fullName evidence="1">Uncharacterized protein</fullName>
    </submittedName>
</protein>